<evidence type="ECO:0000313" key="7">
    <source>
        <dbReference type="Proteomes" id="UP000756346"/>
    </source>
</evidence>
<dbReference type="Proteomes" id="UP000756346">
    <property type="component" value="Unassembled WGS sequence"/>
</dbReference>
<dbReference type="InterPro" id="IPR036259">
    <property type="entry name" value="MFS_trans_sf"/>
</dbReference>
<evidence type="ECO:0000256" key="3">
    <source>
        <dbReference type="ARBA" id="ARBA00022989"/>
    </source>
</evidence>
<dbReference type="Pfam" id="PF00083">
    <property type="entry name" value="Sugar_tr"/>
    <property type="match status" value="1"/>
</dbReference>
<keyword evidence="3 5" id="KW-1133">Transmembrane helix</keyword>
<dbReference type="InterPro" id="IPR005829">
    <property type="entry name" value="Sugar_transporter_CS"/>
</dbReference>
<accession>A0A9P9BL59</accession>
<dbReference type="GO" id="GO:0005351">
    <property type="term" value="F:carbohydrate:proton symporter activity"/>
    <property type="evidence" value="ECO:0007669"/>
    <property type="project" value="TreeGrafter"/>
</dbReference>
<dbReference type="PANTHER" id="PTHR48022:SF64">
    <property type="entry name" value="MAJOR FACILITATOR SUPERFAMILY (MFS) PROFILE DOMAIN-CONTAINING PROTEIN"/>
    <property type="match status" value="1"/>
</dbReference>
<gene>
    <name evidence="6" type="ORF">B0I36DRAFT_369623</name>
</gene>
<organism evidence="6 7">
    <name type="scientific">Microdochium trichocladiopsis</name>
    <dbReference type="NCBI Taxonomy" id="1682393"/>
    <lineage>
        <taxon>Eukaryota</taxon>
        <taxon>Fungi</taxon>
        <taxon>Dikarya</taxon>
        <taxon>Ascomycota</taxon>
        <taxon>Pezizomycotina</taxon>
        <taxon>Sordariomycetes</taxon>
        <taxon>Xylariomycetidae</taxon>
        <taxon>Xylariales</taxon>
        <taxon>Microdochiaceae</taxon>
        <taxon>Microdochium</taxon>
    </lineage>
</organism>
<dbReference type="AlphaFoldDB" id="A0A9P9BL59"/>
<protein>
    <submittedName>
        <fullName evidence="6">General substrate transporter</fullName>
    </submittedName>
</protein>
<feature type="transmembrane region" description="Helical" evidence="5">
    <location>
        <begin position="53"/>
        <end position="70"/>
    </location>
</feature>
<sequence length="240" mass="26656">MVSTPGNRYRVFIVCCMGFMSQWSGNGLVAYYLSRVMGSVGITDKNTQALVNGLINIWSWAIALTSAFFVERLGRRVLFRTSTLWMLVVFTCWTIASARFADTGVSAAGIAVITLIFIYQFGYCIAFSPLPVAYSVEVLPYSIRAKGMATYVFATKCAVFVNQYVNPIGLNNIGWRFYIVYVAILAVESFIAYGWFLETKGKALEEIAVIFDGEAADVRVEAEATKKSELAAKSEQHERV</sequence>
<keyword evidence="7" id="KW-1185">Reference proteome</keyword>
<dbReference type="GeneID" id="70189354"/>
<proteinExistence type="predicted"/>
<feature type="transmembrane region" description="Helical" evidence="5">
    <location>
        <begin position="177"/>
        <end position="197"/>
    </location>
</feature>
<reference evidence="6" key="1">
    <citation type="journal article" date="2021" name="Nat. Commun.">
        <title>Genetic determinants of endophytism in the Arabidopsis root mycobiome.</title>
        <authorList>
            <person name="Mesny F."/>
            <person name="Miyauchi S."/>
            <person name="Thiergart T."/>
            <person name="Pickel B."/>
            <person name="Atanasova L."/>
            <person name="Karlsson M."/>
            <person name="Huettel B."/>
            <person name="Barry K.W."/>
            <person name="Haridas S."/>
            <person name="Chen C."/>
            <person name="Bauer D."/>
            <person name="Andreopoulos W."/>
            <person name="Pangilinan J."/>
            <person name="LaButti K."/>
            <person name="Riley R."/>
            <person name="Lipzen A."/>
            <person name="Clum A."/>
            <person name="Drula E."/>
            <person name="Henrissat B."/>
            <person name="Kohler A."/>
            <person name="Grigoriev I.V."/>
            <person name="Martin F.M."/>
            <person name="Hacquard S."/>
        </authorList>
    </citation>
    <scope>NUCLEOTIDE SEQUENCE</scope>
    <source>
        <strain evidence="6">MPI-CAGE-CH-0230</strain>
    </source>
</reference>
<comment type="subcellular location">
    <subcellularLocation>
        <location evidence="1">Membrane</location>
        <topology evidence="1">Multi-pass membrane protein</topology>
    </subcellularLocation>
</comment>
<dbReference type="InterPro" id="IPR005828">
    <property type="entry name" value="MFS_sugar_transport-like"/>
</dbReference>
<evidence type="ECO:0000256" key="2">
    <source>
        <dbReference type="ARBA" id="ARBA00022692"/>
    </source>
</evidence>
<dbReference type="EMBL" id="JAGTJQ010000014">
    <property type="protein sequence ID" value="KAH7012459.1"/>
    <property type="molecule type" value="Genomic_DNA"/>
</dbReference>
<dbReference type="GO" id="GO:0016020">
    <property type="term" value="C:membrane"/>
    <property type="evidence" value="ECO:0007669"/>
    <property type="project" value="UniProtKB-SubCell"/>
</dbReference>
<keyword evidence="2 5" id="KW-0812">Transmembrane</keyword>
<comment type="caution">
    <text evidence="6">The sequence shown here is derived from an EMBL/GenBank/DDBJ whole genome shotgun (WGS) entry which is preliminary data.</text>
</comment>
<evidence type="ECO:0000256" key="1">
    <source>
        <dbReference type="ARBA" id="ARBA00004141"/>
    </source>
</evidence>
<evidence type="ECO:0000256" key="4">
    <source>
        <dbReference type="ARBA" id="ARBA00023136"/>
    </source>
</evidence>
<feature type="transmembrane region" description="Helical" evidence="5">
    <location>
        <begin position="12"/>
        <end position="33"/>
    </location>
</feature>
<dbReference type="PANTHER" id="PTHR48022">
    <property type="entry name" value="PLASTIDIC GLUCOSE TRANSPORTER 4"/>
    <property type="match status" value="1"/>
</dbReference>
<feature type="transmembrane region" description="Helical" evidence="5">
    <location>
        <begin position="148"/>
        <end position="165"/>
    </location>
</feature>
<dbReference type="PROSITE" id="PS00216">
    <property type="entry name" value="SUGAR_TRANSPORT_1"/>
    <property type="match status" value="1"/>
</dbReference>
<evidence type="ECO:0000313" key="6">
    <source>
        <dbReference type="EMBL" id="KAH7012459.1"/>
    </source>
</evidence>
<feature type="transmembrane region" description="Helical" evidence="5">
    <location>
        <begin position="77"/>
        <end position="96"/>
    </location>
</feature>
<dbReference type="RefSeq" id="XP_046004724.1">
    <property type="nucleotide sequence ID" value="XM_046159808.1"/>
</dbReference>
<keyword evidence="4 5" id="KW-0472">Membrane</keyword>
<dbReference type="OrthoDB" id="6133115at2759"/>
<dbReference type="SUPFAM" id="SSF103473">
    <property type="entry name" value="MFS general substrate transporter"/>
    <property type="match status" value="1"/>
</dbReference>
<dbReference type="Gene3D" id="1.20.1250.20">
    <property type="entry name" value="MFS general substrate transporter like domains"/>
    <property type="match status" value="1"/>
</dbReference>
<dbReference type="InterPro" id="IPR050360">
    <property type="entry name" value="MFS_Sugar_Transporters"/>
</dbReference>
<feature type="transmembrane region" description="Helical" evidence="5">
    <location>
        <begin position="108"/>
        <end position="136"/>
    </location>
</feature>
<evidence type="ECO:0000256" key="5">
    <source>
        <dbReference type="SAM" id="Phobius"/>
    </source>
</evidence>
<name>A0A9P9BL59_9PEZI</name>